<reference evidence="5 6" key="1">
    <citation type="submission" date="2019-03" db="EMBL/GenBank/DDBJ databases">
        <title>Genomic Encyclopedia of Type Strains, Phase IV (KMG-IV): sequencing the most valuable type-strain genomes for metagenomic binning, comparative biology and taxonomic classification.</title>
        <authorList>
            <person name="Goeker M."/>
        </authorList>
    </citation>
    <scope>NUCLEOTIDE SEQUENCE [LARGE SCALE GENOMIC DNA]</scope>
    <source>
        <strain evidence="5 6">DSM 1709</strain>
    </source>
</reference>
<organism evidence="5 6">
    <name type="scientific">Rubrivivax gelatinosus</name>
    <name type="common">Rhodocyclus gelatinosus</name>
    <name type="synonym">Rhodopseudomonas gelatinosa</name>
    <dbReference type="NCBI Taxonomy" id="28068"/>
    <lineage>
        <taxon>Bacteria</taxon>
        <taxon>Pseudomonadati</taxon>
        <taxon>Pseudomonadota</taxon>
        <taxon>Betaproteobacteria</taxon>
        <taxon>Burkholderiales</taxon>
        <taxon>Sphaerotilaceae</taxon>
        <taxon>Rubrivivax</taxon>
    </lineage>
</organism>
<evidence type="ECO:0000313" key="6">
    <source>
        <dbReference type="Proteomes" id="UP000295106"/>
    </source>
</evidence>
<dbReference type="SMART" id="SM00248">
    <property type="entry name" value="ANK"/>
    <property type="match status" value="4"/>
</dbReference>
<dbReference type="PROSITE" id="PS50088">
    <property type="entry name" value="ANK_REPEAT"/>
    <property type="match status" value="1"/>
</dbReference>
<dbReference type="Proteomes" id="UP000295106">
    <property type="component" value="Unassembled WGS sequence"/>
</dbReference>
<evidence type="ECO:0000313" key="5">
    <source>
        <dbReference type="EMBL" id="TCP05464.1"/>
    </source>
</evidence>
<evidence type="ECO:0000256" key="2">
    <source>
        <dbReference type="ARBA" id="ARBA00023043"/>
    </source>
</evidence>
<keyword evidence="1" id="KW-0677">Repeat</keyword>
<evidence type="ECO:0000256" key="3">
    <source>
        <dbReference type="PROSITE-ProRule" id="PRU00023"/>
    </source>
</evidence>
<dbReference type="InterPro" id="IPR002110">
    <property type="entry name" value="Ankyrin_rpt"/>
</dbReference>
<feature type="chain" id="PRO_5020705400" evidence="4">
    <location>
        <begin position="32"/>
        <end position="264"/>
    </location>
</feature>
<evidence type="ECO:0000256" key="4">
    <source>
        <dbReference type="SAM" id="SignalP"/>
    </source>
</evidence>
<keyword evidence="2 3" id="KW-0040">ANK repeat</keyword>
<protein>
    <submittedName>
        <fullName evidence="5">Ankyrin repeat protein</fullName>
    </submittedName>
</protein>
<dbReference type="Gene3D" id="1.25.40.20">
    <property type="entry name" value="Ankyrin repeat-containing domain"/>
    <property type="match status" value="1"/>
</dbReference>
<feature type="repeat" description="ANK" evidence="3">
    <location>
        <begin position="171"/>
        <end position="203"/>
    </location>
</feature>
<name>A0A4R2MKY8_RUBGE</name>
<dbReference type="PANTHER" id="PTHR24198">
    <property type="entry name" value="ANKYRIN REPEAT AND PROTEIN KINASE DOMAIN-CONTAINING PROTEIN"/>
    <property type="match status" value="1"/>
</dbReference>
<dbReference type="EMBL" id="SLXD01000001">
    <property type="protein sequence ID" value="TCP05464.1"/>
    <property type="molecule type" value="Genomic_DNA"/>
</dbReference>
<dbReference type="InterPro" id="IPR036770">
    <property type="entry name" value="Ankyrin_rpt-contain_sf"/>
</dbReference>
<comment type="caution">
    <text evidence="5">The sequence shown here is derived from an EMBL/GenBank/DDBJ whole genome shotgun (WGS) entry which is preliminary data.</text>
</comment>
<sequence length="264" mass="27383">MVWRKSCGIVRRRPSGVGVVLAAGLAALGFAACSPAAAPKEEPVSIDVSAVFGATDQRERALARFADEPSRRFLRLAESGDLAAMTAQVRAGYAVDTPGEQGVTPLLAYVAYVRPVRADVVAHLLALGADPTRTLANGMSLLNAAARVRDPQLLPVLLKAGVSPDARLPVQGETFLSLAIREGNTDLALALLQAGARADLPTADGSLPLLLATGMGNWIVADALLQAGARIDPPRLAHALKLNPPAADTPQGRAHAAVAARLPR</sequence>
<dbReference type="AlphaFoldDB" id="A0A4R2MKY8"/>
<dbReference type="PROSITE" id="PS51257">
    <property type="entry name" value="PROKAR_LIPOPROTEIN"/>
    <property type="match status" value="1"/>
</dbReference>
<proteinExistence type="predicted"/>
<dbReference type="PROSITE" id="PS50297">
    <property type="entry name" value="ANK_REP_REGION"/>
    <property type="match status" value="1"/>
</dbReference>
<evidence type="ECO:0000256" key="1">
    <source>
        <dbReference type="ARBA" id="ARBA00022737"/>
    </source>
</evidence>
<accession>A0A4R2MKY8</accession>
<gene>
    <name evidence="5" type="ORF">EV684_101336</name>
</gene>
<feature type="signal peptide" evidence="4">
    <location>
        <begin position="1"/>
        <end position="31"/>
    </location>
</feature>
<dbReference type="PANTHER" id="PTHR24198:SF165">
    <property type="entry name" value="ANKYRIN REPEAT-CONTAINING PROTEIN-RELATED"/>
    <property type="match status" value="1"/>
</dbReference>
<keyword evidence="4" id="KW-0732">Signal</keyword>
<dbReference type="SUPFAM" id="SSF48403">
    <property type="entry name" value="Ankyrin repeat"/>
    <property type="match status" value="1"/>
</dbReference>
<dbReference type="Pfam" id="PF12796">
    <property type="entry name" value="Ank_2"/>
    <property type="match status" value="1"/>
</dbReference>